<dbReference type="InterPro" id="IPR011009">
    <property type="entry name" value="Kinase-like_dom_sf"/>
</dbReference>
<comment type="similarity">
    <text evidence="1">Belongs to the fructosamine kinase family.</text>
</comment>
<gene>
    <name evidence="2" type="ORF">GCM10023349_25770</name>
</gene>
<protein>
    <submittedName>
        <fullName evidence="2">Fructosamine kinase family protein</fullName>
    </submittedName>
</protein>
<accession>A0ABP8XFC5</accession>
<dbReference type="SUPFAM" id="SSF56112">
    <property type="entry name" value="Protein kinase-like (PK-like)"/>
    <property type="match status" value="1"/>
</dbReference>
<dbReference type="Gene3D" id="1.20.1270.240">
    <property type="match status" value="1"/>
</dbReference>
<dbReference type="PIRSF" id="PIRSF006221">
    <property type="entry name" value="Ketosamine-3-kinase"/>
    <property type="match status" value="1"/>
</dbReference>
<dbReference type="PANTHER" id="PTHR12149:SF8">
    <property type="entry name" value="PROTEIN-RIBULOSAMINE 3-KINASE"/>
    <property type="match status" value="1"/>
</dbReference>
<evidence type="ECO:0000313" key="3">
    <source>
        <dbReference type="Proteomes" id="UP001499974"/>
    </source>
</evidence>
<evidence type="ECO:0000313" key="2">
    <source>
        <dbReference type="EMBL" id="GAA4706486.1"/>
    </source>
</evidence>
<keyword evidence="1 2" id="KW-0418">Kinase</keyword>
<dbReference type="GO" id="GO:0016301">
    <property type="term" value="F:kinase activity"/>
    <property type="evidence" value="ECO:0007669"/>
    <property type="project" value="UniProtKB-KW"/>
</dbReference>
<dbReference type="InterPro" id="IPR016477">
    <property type="entry name" value="Fructo-/Ketosamine-3-kinase"/>
</dbReference>
<dbReference type="Pfam" id="PF03881">
    <property type="entry name" value="Fructosamin_kin"/>
    <property type="match status" value="1"/>
</dbReference>
<reference evidence="3" key="1">
    <citation type="journal article" date="2019" name="Int. J. Syst. Evol. Microbiol.">
        <title>The Global Catalogue of Microorganisms (GCM) 10K type strain sequencing project: providing services to taxonomists for standard genome sequencing and annotation.</title>
        <authorList>
            <consortium name="The Broad Institute Genomics Platform"/>
            <consortium name="The Broad Institute Genome Sequencing Center for Infectious Disease"/>
            <person name="Wu L."/>
            <person name="Ma J."/>
        </authorList>
    </citation>
    <scope>NUCLEOTIDE SEQUENCE [LARGE SCALE GENOMIC DNA]</scope>
    <source>
        <strain evidence="3">JCM 18531</strain>
    </source>
</reference>
<name>A0ABP8XFC5_9ACTN</name>
<keyword evidence="3" id="KW-1185">Reference proteome</keyword>
<organism evidence="2 3">
    <name type="scientific">Nocardioides conyzicola</name>
    <dbReference type="NCBI Taxonomy" id="1651781"/>
    <lineage>
        <taxon>Bacteria</taxon>
        <taxon>Bacillati</taxon>
        <taxon>Actinomycetota</taxon>
        <taxon>Actinomycetes</taxon>
        <taxon>Propionibacteriales</taxon>
        <taxon>Nocardioidaceae</taxon>
        <taxon>Nocardioides</taxon>
    </lineage>
</organism>
<sequence length="292" mass="31056">MTRQPLVARRAEELLGTSVIATAPVAGGDIATATRLRLSDGTTALMKTLPHAPEDFFTDEAAGLRWLGEATAAGGAPVPEVLGADHECVIIRWIEPGKQSIDAAATFGRELAATHAAGADTFGAESDGYIGKLPLPNRPADSWGEFYAVRRVLPYLKLARDRGAAEDQDAATIEALVAKLPGLVPDEPPSRLHGDLWNGNVLWGLDGRVWMIDPAAYGGHREADLAMLTLFGLPHLPRVLDAYAEACSDTRPLADGWQDRAALHQIFPLLVHACHFGGGYAARAAQAAATYL</sequence>
<dbReference type="Gene3D" id="3.30.200.20">
    <property type="entry name" value="Phosphorylase Kinase, domain 1"/>
    <property type="match status" value="1"/>
</dbReference>
<dbReference type="RefSeq" id="WP_345521706.1">
    <property type="nucleotide sequence ID" value="NZ_BAABKM010000002.1"/>
</dbReference>
<dbReference type="EMBL" id="BAABKM010000002">
    <property type="protein sequence ID" value="GAA4706486.1"/>
    <property type="molecule type" value="Genomic_DNA"/>
</dbReference>
<comment type="caution">
    <text evidence="2">The sequence shown here is derived from an EMBL/GenBank/DDBJ whole genome shotgun (WGS) entry which is preliminary data.</text>
</comment>
<proteinExistence type="inferred from homology"/>
<keyword evidence="1" id="KW-0808">Transferase</keyword>
<dbReference type="Proteomes" id="UP001499974">
    <property type="component" value="Unassembled WGS sequence"/>
</dbReference>
<evidence type="ECO:0000256" key="1">
    <source>
        <dbReference type="PIRNR" id="PIRNR006221"/>
    </source>
</evidence>
<dbReference type="PANTHER" id="PTHR12149">
    <property type="entry name" value="FRUCTOSAMINE 3 KINASE-RELATED PROTEIN"/>
    <property type="match status" value="1"/>
</dbReference>
<dbReference type="Gene3D" id="1.10.510.10">
    <property type="entry name" value="Transferase(Phosphotransferase) domain 1"/>
    <property type="match status" value="1"/>
</dbReference>